<dbReference type="EMBL" id="BMNQ01000005">
    <property type="protein sequence ID" value="GGJ87469.1"/>
    <property type="molecule type" value="Genomic_DNA"/>
</dbReference>
<dbReference type="Proteomes" id="UP000658382">
    <property type="component" value="Unassembled WGS sequence"/>
</dbReference>
<dbReference type="PANTHER" id="PTHR43478">
    <property type="entry name" value="NA+/H+ ANTIPORTER-RELATED"/>
    <property type="match status" value="1"/>
</dbReference>
<keyword evidence="1" id="KW-1133">Transmembrane helix</keyword>
<evidence type="ECO:0000313" key="2">
    <source>
        <dbReference type="EMBL" id="GGJ87469.1"/>
    </source>
</evidence>
<accession>A0A917PQ28</accession>
<protein>
    <recommendedName>
        <fullName evidence="4">Na+/H+ antiporter NhaC-like C-terminal domain-containing protein</fullName>
    </recommendedName>
</protein>
<evidence type="ECO:0000313" key="3">
    <source>
        <dbReference type="Proteomes" id="UP000658382"/>
    </source>
</evidence>
<feature type="transmembrane region" description="Helical" evidence="1">
    <location>
        <begin position="26"/>
        <end position="53"/>
    </location>
</feature>
<evidence type="ECO:0008006" key="4">
    <source>
        <dbReference type="Google" id="ProtNLM"/>
    </source>
</evidence>
<sequence>MDFLSVIPPIVAVALAIVTKRVLLSLFISIWVGGLIVTSGNPFAAVGVTFTWIKDVMIDPWNARFRYLFNSSCCVIWATGMRENTRILITGWHNWVFQWKIIE</sequence>
<keyword evidence="1" id="KW-0472">Membrane</keyword>
<dbReference type="PANTHER" id="PTHR43478:SF1">
    <property type="entry name" value="NA+_H+ ANTIPORTER NHAC-LIKE C-TERMINAL DOMAIN-CONTAINING PROTEIN"/>
    <property type="match status" value="1"/>
</dbReference>
<proteinExistence type="predicted"/>
<comment type="caution">
    <text evidence="2">The sequence shown here is derived from an EMBL/GenBank/DDBJ whole genome shotgun (WGS) entry which is preliminary data.</text>
</comment>
<reference evidence="2" key="1">
    <citation type="journal article" date="2014" name="Int. J. Syst. Evol. Microbiol.">
        <title>Complete genome sequence of Corynebacterium casei LMG S-19264T (=DSM 44701T), isolated from a smear-ripened cheese.</title>
        <authorList>
            <consortium name="US DOE Joint Genome Institute (JGI-PGF)"/>
            <person name="Walter F."/>
            <person name="Albersmeier A."/>
            <person name="Kalinowski J."/>
            <person name="Ruckert C."/>
        </authorList>
    </citation>
    <scope>NUCLEOTIDE SEQUENCE</scope>
    <source>
        <strain evidence="2">JCM 12580</strain>
    </source>
</reference>
<organism evidence="2 3">
    <name type="scientific">Lentibacillus kapialis</name>
    <dbReference type="NCBI Taxonomy" id="340214"/>
    <lineage>
        <taxon>Bacteria</taxon>
        <taxon>Bacillati</taxon>
        <taxon>Bacillota</taxon>
        <taxon>Bacilli</taxon>
        <taxon>Bacillales</taxon>
        <taxon>Bacillaceae</taxon>
        <taxon>Lentibacillus</taxon>
    </lineage>
</organism>
<name>A0A917PQ28_9BACI</name>
<gene>
    <name evidence="2" type="ORF">GCM10007063_07400</name>
</gene>
<dbReference type="AlphaFoldDB" id="A0A917PQ28"/>
<keyword evidence="3" id="KW-1185">Reference proteome</keyword>
<reference evidence="2" key="2">
    <citation type="submission" date="2020-09" db="EMBL/GenBank/DDBJ databases">
        <authorList>
            <person name="Sun Q."/>
            <person name="Ohkuma M."/>
        </authorList>
    </citation>
    <scope>NUCLEOTIDE SEQUENCE</scope>
    <source>
        <strain evidence="2">JCM 12580</strain>
    </source>
</reference>
<keyword evidence="1" id="KW-0812">Transmembrane</keyword>
<dbReference type="RefSeq" id="WP_229671662.1">
    <property type="nucleotide sequence ID" value="NZ_BMNQ01000005.1"/>
</dbReference>
<evidence type="ECO:0000256" key="1">
    <source>
        <dbReference type="SAM" id="Phobius"/>
    </source>
</evidence>